<evidence type="ECO:0008006" key="4">
    <source>
        <dbReference type="Google" id="ProtNLM"/>
    </source>
</evidence>
<evidence type="ECO:0000256" key="1">
    <source>
        <dbReference type="SAM" id="Phobius"/>
    </source>
</evidence>
<dbReference type="Proteomes" id="UP000243745">
    <property type="component" value="Unassembled WGS sequence"/>
</dbReference>
<name>A0A662ZHU6_9GAMM</name>
<reference evidence="2 3" key="1">
    <citation type="submission" date="2016-10" db="EMBL/GenBank/DDBJ databases">
        <authorList>
            <person name="Varghese N."/>
            <person name="Submissions S."/>
        </authorList>
    </citation>
    <scope>NUCLEOTIDE SEQUENCE [LARGE SCALE GENOMIC DNA]</scope>
    <source>
        <strain evidence="2 3">DSM 1361</strain>
    </source>
</reference>
<organism evidence="2 3">
    <name type="scientific">Ruminobacter amylophilus</name>
    <dbReference type="NCBI Taxonomy" id="867"/>
    <lineage>
        <taxon>Bacteria</taxon>
        <taxon>Pseudomonadati</taxon>
        <taxon>Pseudomonadota</taxon>
        <taxon>Gammaproteobacteria</taxon>
        <taxon>Aeromonadales</taxon>
        <taxon>Succinivibrionaceae</taxon>
        <taxon>Ruminobacter</taxon>
    </lineage>
</organism>
<keyword evidence="3" id="KW-1185">Reference proteome</keyword>
<evidence type="ECO:0000313" key="3">
    <source>
        <dbReference type="Proteomes" id="UP000243745"/>
    </source>
</evidence>
<sequence length="85" mass="9625">MNRLVYNLTYWPCIILTINLYRNSVEQNQNTTLLAIGSAVAIASIVIAGIRTKSMGKSLWNLIWLFIPFASFIYALYIGIANKKK</sequence>
<evidence type="ECO:0000313" key="2">
    <source>
        <dbReference type="EMBL" id="SFP26485.1"/>
    </source>
</evidence>
<protein>
    <recommendedName>
        <fullName evidence="4">Phospholipase_D-nuclease N-terminal</fullName>
    </recommendedName>
</protein>
<accession>A0A662ZHU6</accession>
<feature type="transmembrane region" description="Helical" evidence="1">
    <location>
        <begin position="62"/>
        <end position="80"/>
    </location>
</feature>
<dbReference type="RefSeq" id="WP_093141342.1">
    <property type="nucleotide sequence ID" value="NZ_FOXF01000011.1"/>
</dbReference>
<proteinExistence type="predicted"/>
<gene>
    <name evidence="2" type="ORF">SAMN02910344_00911</name>
</gene>
<keyword evidence="1" id="KW-1133">Transmembrane helix</keyword>
<dbReference type="EMBL" id="FOXF01000011">
    <property type="protein sequence ID" value="SFP26485.1"/>
    <property type="molecule type" value="Genomic_DNA"/>
</dbReference>
<dbReference type="AlphaFoldDB" id="A0A662ZHU6"/>
<keyword evidence="1" id="KW-0812">Transmembrane</keyword>
<feature type="transmembrane region" description="Helical" evidence="1">
    <location>
        <begin position="31"/>
        <end position="50"/>
    </location>
</feature>
<keyword evidence="1" id="KW-0472">Membrane</keyword>